<dbReference type="SUPFAM" id="SSF54593">
    <property type="entry name" value="Glyoxalase/Bleomycin resistance protein/Dihydroxybiphenyl dioxygenase"/>
    <property type="match status" value="2"/>
</dbReference>
<accession>A0A3G8YU65</accession>
<dbReference type="KEGG" id="dph:EHF33_16230"/>
<dbReference type="InterPro" id="IPR004360">
    <property type="entry name" value="Glyas_Fos-R_dOase_dom"/>
</dbReference>
<feature type="domain" description="VOC" evidence="1">
    <location>
        <begin position="19"/>
        <end position="148"/>
    </location>
</feature>
<name>A0A3G8YU65_9DEIO</name>
<dbReference type="Gene3D" id="3.10.180.10">
    <property type="entry name" value="2,3-Dihydroxybiphenyl 1,2-Dioxygenase, domain 1"/>
    <property type="match status" value="1"/>
</dbReference>
<proteinExistence type="predicted"/>
<dbReference type="InterPro" id="IPR029068">
    <property type="entry name" value="Glyas_Bleomycin-R_OHBP_Dase"/>
</dbReference>
<dbReference type="Pfam" id="PF00903">
    <property type="entry name" value="Glyoxalase"/>
    <property type="match status" value="1"/>
</dbReference>
<keyword evidence="2" id="KW-0614">Plasmid</keyword>
<dbReference type="OrthoDB" id="9798430at2"/>
<geneLocation type="plasmid" evidence="2 3">
    <name>unnamed1</name>
</geneLocation>
<gene>
    <name evidence="2" type="ORF">EHF33_16230</name>
</gene>
<dbReference type="AlphaFoldDB" id="A0A3G8YU65"/>
<sequence length="294" mass="32705">MNDSQTTTASQTADSPLLDLAGITLEVNHLARGVRFYEQVLGLERLEQEAGNTSSVATLRVNAHQTLSLWQPVTRQHNDARLAPLQARGATHLHYAFQVQITDLPRCKDVLDEHGLSWQEINLGTPDAPDKGLYFFDPFGHGLELRGVNLADSRRPYFLPSVQPARPHALPILGLREAALAFQDYSAMKTRLPQAYGFAFAKEQEDRDFAQFTLAPRPEPDGNGTPRRWLYAWDPQVGLADMLGGDHALVKFYADVQAVTRRVKQAGLPHLLDEVGLAVRDPEGHVFEFVEPPA</sequence>
<evidence type="ECO:0000313" key="2">
    <source>
        <dbReference type="EMBL" id="AZI44776.1"/>
    </source>
</evidence>
<dbReference type="Proteomes" id="UP000276417">
    <property type="component" value="Plasmid unnamed1"/>
</dbReference>
<dbReference type="EMBL" id="CP034185">
    <property type="protein sequence ID" value="AZI44776.1"/>
    <property type="molecule type" value="Genomic_DNA"/>
</dbReference>
<dbReference type="InterPro" id="IPR037523">
    <property type="entry name" value="VOC_core"/>
</dbReference>
<dbReference type="PROSITE" id="PS51819">
    <property type="entry name" value="VOC"/>
    <property type="match status" value="1"/>
</dbReference>
<organism evidence="2 3">
    <name type="scientific">Deinococcus psychrotolerans</name>
    <dbReference type="NCBI Taxonomy" id="2489213"/>
    <lineage>
        <taxon>Bacteria</taxon>
        <taxon>Thermotogati</taxon>
        <taxon>Deinococcota</taxon>
        <taxon>Deinococci</taxon>
        <taxon>Deinococcales</taxon>
        <taxon>Deinococcaceae</taxon>
        <taxon>Deinococcus</taxon>
    </lineage>
</organism>
<keyword evidence="3" id="KW-1185">Reference proteome</keyword>
<reference evidence="2 3" key="1">
    <citation type="submission" date="2018-11" db="EMBL/GenBank/DDBJ databases">
        <title>Deinococcus shelandsis sp. nov., isolated from South Shetland Islands soil of Antarctica.</title>
        <authorList>
            <person name="Tian J."/>
        </authorList>
    </citation>
    <scope>NUCLEOTIDE SEQUENCE [LARGE SCALE GENOMIC DNA]</scope>
    <source>
        <strain evidence="2 3">S14-83T</strain>
        <plasmid evidence="2 3">unnamed1</plasmid>
    </source>
</reference>
<evidence type="ECO:0000313" key="3">
    <source>
        <dbReference type="Proteomes" id="UP000276417"/>
    </source>
</evidence>
<evidence type="ECO:0000259" key="1">
    <source>
        <dbReference type="PROSITE" id="PS51819"/>
    </source>
</evidence>
<protein>
    <submittedName>
        <fullName evidence="2">Bleomycin resistance protein</fullName>
    </submittedName>
</protein>